<dbReference type="InterPro" id="IPR054640">
    <property type="entry name" value="Sfum_1244-like"/>
</dbReference>
<gene>
    <name evidence="2" type="ORF">A2140_09615</name>
</gene>
<dbReference type="Proteomes" id="UP000178379">
    <property type="component" value="Unassembled WGS sequence"/>
</dbReference>
<evidence type="ECO:0000259" key="1">
    <source>
        <dbReference type="Pfam" id="PF21740"/>
    </source>
</evidence>
<dbReference type="EMBL" id="MFSQ01000040">
    <property type="protein sequence ID" value="OGI41053.1"/>
    <property type="molecule type" value="Genomic_DNA"/>
</dbReference>
<sequence length="217" mass="24526">MLVSGREHARDLIAPPAMMLDGIIYVRLESVRRYLWEKIEEAHWSKHNLAMDRAIAAYDFRDLNAGLSAMADREARTMVLHERGEILAGHELGPGWETLLGQHGRSRAEILLRAIRDIIADSLSTLPALLAEANWPSLHFYFGTHTGMRSEIYPQLKQVYALAVEQNSLSPLRDRIEADHAGWIALGRRIAQELTAETNDFTSRLDELLQEQSSACN</sequence>
<feature type="domain" description="DUF6866" evidence="1">
    <location>
        <begin position="32"/>
        <end position="211"/>
    </location>
</feature>
<evidence type="ECO:0000313" key="2">
    <source>
        <dbReference type="EMBL" id="OGI41053.1"/>
    </source>
</evidence>
<reference evidence="2 3" key="1">
    <citation type="journal article" date="2016" name="Nat. Commun.">
        <title>Thousands of microbial genomes shed light on interconnected biogeochemical processes in an aquifer system.</title>
        <authorList>
            <person name="Anantharaman K."/>
            <person name="Brown C.T."/>
            <person name="Hug L.A."/>
            <person name="Sharon I."/>
            <person name="Castelle C.J."/>
            <person name="Probst A.J."/>
            <person name="Thomas B.C."/>
            <person name="Singh A."/>
            <person name="Wilkins M.J."/>
            <person name="Karaoz U."/>
            <person name="Brodie E.L."/>
            <person name="Williams K.H."/>
            <person name="Hubbard S.S."/>
            <person name="Banfield J.F."/>
        </authorList>
    </citation>
    <scope>NUCLEOTIDE SEQUENCE [LARGE SCALE GENOMIC DNA]</scope>
</reference>
<dbReference type="STRING" id="1817756.A2140_09615"/>
<proteinExistence type="predicted"/>
<dbReference type="InterPro" id="IPR049200">
    <property type="entry name" value="DUF6866_C"/>
</dbReference>
<dbReference type="NCBIfam" id="NF045620">
    <property type="entry name" value="Sfum_1244_fam"/>
    <property type="match status" value="1"/>
</dbReference>
<dbReference type="AlphaFoldDB" id="A0A1F6T7E2"/>
<protein>
    <recommendedName>
        <fullName evidence="1">DUF6866 domain-containing protein</fullName>
    </recommendedName>
</protein>
<organism evidence="2 3">
    <name type="scientific">Candidatus Muproteobacteria bacterium RBG_16_62_13</name>
    <dbReference type="NCBI Taxonomy" id="1817756"/>
    <lineage>
        <taxon>Bacteria</taxon>
        <taxon>Pseudomonadati</taxon>
        <taxon>Pseudomonadota</taxon>
        <taxon>Candidatus Muproteobacteria</taxon>
    </lineage>
</organism>
<dbReference type="Pfam" id="PF21740">
    <property type="entry name" value="DUF6866_C"/>
    <property type="match status" value="1"/>
</dbReference>
<name>A0A1F6T7E2_9PROT</name>
<accession>A0A1F6T7E2</accession>
<comment type="caution">
    <text evidence="2">The sequence shown here is derived from an EMBL/GenBank/DDBJ whole genome shotgun (WGS) entry which is preliminary data.</text>
</comment>
<evidence type="ECO:0000313" key="3">
    <source>
        <dbReference type="Proteomes" id="UP000178379"/>
    </source>
</evidence>